<feature type="coiled-coil region" evidence="1">
    <location>
        <begin position="607"/>
        <end position="758"/>
    </location>
</feature>
<keyword evidence="1" id="KW-0175">Coiled coil</keyword>
<name>K1WI01_TRIAC</name>
<reference evidence="3 4" key="1">
    <citation type="journal article" date="2012" name="Eukaryot. Cell">
        <title>Genome sequence of the Trichosporon asahii environmental strain CBS 8904.</title>
        <authorList>
            <person name="Yang R.Y."/>
            <person name="Li H.T."/>
            <person name="Zhu H."/>
            <person name="Zhou G.P."/>
            <person name="Wang M."/>
            <person name="Wang L."/>
        </authorList>
    </citation>
    <scope>NUCLEOTIDE SEQUENCE [LARGE SCALE GENOMIC DNA]</scope>
    <source>
        <strain evidence="3 4">CBS 8904</strain>
    </source>
</reference>
<feature type="region of interest" description="Disordered" evidence="2">
    <location>
        <begin position="759"/>
        <end position="799"/>
    </location>
</feature>
<feature type="region of interest" description="Disordered" evidence="2">
    <location>
        <begin position="24"/>
        <end position="50"/>
    </location>
</feature>
<comment type="caution">
    <text evidence="3">The sequence shown here is derived from an EMBL/GenBank/DDBJ whole genome shotgun (WGS) entry which is preliminary data.</text>
</comment>
<evidence type="ECO:0000313" key="3">
    <source>
        <dbReference type="EMBL" id="EKD01064.1"/>
    </source>
</evidence>
<feature type="compositionally biased region" description="Low complexity" evidence="2">
    <location>
        <begin position="251"/>
        <end position="289"/>
    </location>
</feature>
<feature type="region of interest" description="Disordered" evidence="2">
    <location>
        <begin position="246"/>
        <end position="300"/>
    </location>
</feature>
<organism evidence="3 4">
    <name type="scientific">Trichosporon asahii var. asahii (strain CBS 8904)</name>
    <name type="common">Yeast</name>
    <dbReference type="NCBI Taxonomy" id="1220162"/>
    <lineage>
        <taxon>Eukaryota</taxon>
        <taxon>Fungi</taxon>
        <taxon>Dikarya</taxon>
        <taxon>Basidiomycota</taxon>
        <taxon>Agaricomycotina</taxon>
        <taxon>Tremellomycetes</taxon>
        <taxon>Trichosporonales</taxon>
        <taxon>Trichosporonaceae</taxon>
        <taxon>Trichosporon</taxon>
    </lineage>
</organism>
<evidence type="ECO:0000256" key="2">
    <source>
        <dbReference type="SAM" id="MobiDB-lite"/>
    </source>
</evidence>
<feature type="coiled-coil region" evidence="1">
    <location>
        <begin position="319"/>
        <end position="381"/>
    </location>
</feature>
<dbReference type="InParanoid" id="K1WI01"/>
<sequence length="799" mass="89021">MEAERSARWAEAFRGQAERNLAEAEGRRKKAEVAVQAAERRTAEEKGSREKAEKMVEAYRLVLKDIGILEEGLRRDRIAGRLSYLRTALPSSTCLTYILNALRGYLSRAAAGTALHSHFSRHQRRPALVSPEPYHLLYPYLSLSLSVISMDDQIVLDAPGQPVMEERKRKASIDLAPSSPRPRLPKSTDTSSADTDTDAQTCPTATPPLAPRVPRDANAWHNTQAGMAHVAGYRRFMAFIDDLKGERGDDSSATGTSDSNSAAAAASTAQTTPEAATPATPPATKYADTFSDSECDSPDAANWSEAEFSASDEDDGEDTTFWQSEISRLQTRLQAAEAETRTLEEQNAELTARAQQAERRTELAEEKARELGRRCDELRVEIYDQKTKVEALAAEFGEERSARASRVQFAPTTHVRLFNRYEETWRWRKRMEGAGRADPLHTKDGHTVPALSSLATLYSSRPAVAPQHHRKPLQGSLHRPRPSQNNLRRPHISSTEMEYLKFFKRRTVMEDDDEHKRKAPRLRYWQSDLTNGSRAERQSELSDPHCPNLLRNVYSQPDPSSPGTLRGPVAQDQTAAADMTSLQSVIEALRTQLRASDVHARTYREANVTLARRALRAERRIVEVEREATSATKRAEEAEQELDRQRKLVADWTKRAEEADKAAQEARAKAERAVADADKRALTAETDAAARVQAANAALLRAVAEADNKTTEAENRVARAEAAKTEAERRATEAECRAAEAEERAEKAEKLVDAYKLVLDDRERIPPQQRKTQAPAGEAPQPDARDHPANANEVKPVIE</sequence>
<protein>
    <submittedName>
        <fullName evidence="3">Uncharacterized protein</fullName>
    </submittedName>
</protein>
<feature type="compositionally biased region" description="Basic and acidic residues" evidence="2">
    <location>
        <begin position="38"/>
        <end position="50"/>
    </location>
</feature>
<accession>K1WI01</accession>
<dbReference type="EMBL" id="AMBO01000325">
    <property type="protein sequence ID" value="EKD01064.1"/>
    <property type="molecule type" value="Genomic_DNA"/>
</dbReference>
<dbReference type="STRING" id="1220162.K1WI01"/>
<feature type="compositionally biased region" description="Polar residues" evidence="2">
    <location>
        <begin position="482"/>
        <end position="492"/>
    </location>
</feature>
<evidence type="ECO:0000313" key="4">
    <source>
        <dbReference type="Proteomes" id="UP000006757"/>
    </source>
</evidence>
<dbReference type="AlphaFoldDB" id="K1WI01"/>
<dbReference type="Proteomes" id="UP000006757">
    <property type="component" value="Unassembled WGS sequence"/>
</dbReference>
<dbReference type="SUPFAM" id="SSF57997">
    <property type="entry name" value="Tropomyosin"/>
    <property type="match status" value="1"/>
</dbReference>
<proteinExistence type="predicted"/>
<evidence type="ECO:0000256" key="1">
    <source>
        <dbReference type="SAM" id="Coils"/>
    </source>
</evidence>
<keyword evidence="4" id="KW-1185">Reference proteome</keyword>
<feature type="region of interest" description="Disordered" evidence="2">
    <location>
        <begin position="160"/>
        <end position="216"/>
    </location>
</feature>
<dbReference type="HOGENOM" id="CLU_421617_0_0_1"/>
<gene>
    <name evidence="3" type="ORF">A1Q2_04562</name>
</gene>
<feature type="region of interest" description="Disordered" evidence="2">
    <location>
        <begin position="462"/>
        <end position="492"/>
    </location>
</feature>